<evidence type="ECO:0000313" key="2">
    <source>
        <dbReference type="Proteomes" id="UP000030649"/>
    </source>
</evidence>
<name>U1N3S4_9EURY</name>
<dbReference type="AlphaFoldDB" id="U1N3S4"/>
<evidence type="ECO:0000313" key="1">
    <source>
        <dbReference type="EMBL" id="ERG91200.1"/>
    </source>
</evidence>
<accession>U1N3S4</accession>
<dbReference type="Proteomes" id="UP000030649">
    <property type="component" value="Unassembled WGS sequence"/>
</dbReference>
<dbReference type="HOGENOM" id="CLU_3353875_0_0_2"/>
<gene>
    <name evidence="1" type="ORF">J07HQW1_01232</name>
</gene>
<sequence>MSWSKAIARVYSLEALIGIDSAQEPTGQSVFTVMLR</sequence>
<organism evidence="1 2">
    <name type="scientific">Haloquadratum walsbyi J07HQW1</name>
    <dbReference type="NCBI Taxonomy" id="1238424"/>
    <lineage>
        <taxon>Archaea</taxon>
        <taxon>Methanobacteriati</taxon>
        <taxon>Methanobacteriota</taxon>
        <taxon>Stenosarchaea group</taxon>
        <taxon>Halobacteria</taxon>
        <taxon>Halobacteriales</taxon>
        <taxon>Haloferacaceae</taxon>
        <taxon>Haloquadratum</taxon>
    </lineage>
</organism>
<dbReference type="EMBL" id="KE356560">
    <property type="protein sequence ID" value="ERG91200.1"/>
    <property type="molecule type" value="Genomic_DNA"/>
</dbReference>
<protein>
    <submittedName>
        <fullName evidence="1">Uncharacterized protein</fullName>
    </submittedName>
</protein>
<reference evidence="1 2" key="1">
    <citation type="journal article" date="2013" name="PLoS ONE">
        <title>Assembly-driven community genomics of a hypersaline microbial ecosystem.</title>
        <authorList>
            <person name="Podell S."/>
            <person name="Ugalde J.A."/>
            <person name="Narasingarao P."/>
            <person name="Banfield J.F."/>
            <person name="Heidelberg K.B."/>
            <person name="Allen E.E."/>
        </authorList>
    </citation>
    <scope>NUCLEOTIDE SEQUENCE [LARGE SCALE GENOMIC DNA]</scope>
    <source>
        <strain evidence="2">J07HQW1</strain>
    </source>
</reference>
<proteinExistence type="predicted"/>